<sequence length="172" mass="18688">MAQGWAIGEDGGADVGTQDSTHGAAAGRRLALWSGREQRRQGTRRQRPHGTQRRRRRTPPPAAASASATGRDGARDEGGGWWRRRLEAELGMRRGYGSEVGFASTTEEARRQWKSVAAEEARRGGGGDGVDFFIDNGPIDHYDDLANRIHDPNGSPMPLPLSRSISDGFPVL</sequence>
<dbReference type="Proteomes" id="UP000008022">
    <property type="component" value="Unassembled WGS sequence"/>
</dbReference>
<protein>
    <submittedName>
        <fullName evidence="2">Uncharacterized protein</fullName>
    </submittedName>
</protein>
<reference evidence="3" key="1">
    <citation type="submission" date="2013-06" db="EMBL/GenBank/DDBJ databases">
        <authorList>
            <person name="Zhao Q."/>
        </authorList>
    </citation>
    <scope>NUCLEOTIDE SEQUENCE</scope>
    <source>
        <strain evidence="3">cv. W1943</strain>
    </source>
</reference>
<name>A0A0E0MWL0_ORYRU</name>
<dbReference type="HOGENOM" id="CLU_1557772_0_0_1"/>
<feature type="region of interest" description="Disordered" evidence="1">
    <location>
        <begin position="148"/>
        <end position="172"/>
    </location>
</feature>
<dbReference type="Gramene" id="ORUFI01G18030.1">
    <property type="protein sequence ID" value="ORUFI01G18030.1"/>
    <property type="gene ID" value="ORUFI01G18030"/>
</dbReference>
<proteinExistence type="predicted"/>
<keyword evidence="3" id="KW-1185">Reference proteome</keyword>
<dbReference type="AlphaFoldDB" id="A0A0E0MWL0"/>
<reference evidence="2" key="2">
    <citation type="submission" date="2015-06" db="UniProtKB">
        <authorList>
            <consortium name="EnsemblPlants"/>
        </authorList>
    </citation>
    <scope>IDENTIFICATION</scope>
</reference>
<organism evidence="2 3">
    <name type="scientific">Oryza rufipogon</name>
    <name type="common">Brownbeard rice</name>
    <name type="synonym">Asian wild rice</name>
    <dbReference type="NCBI Taxonomy" id="4529"/>
    <lineage>
        <taxon>Eukaryota</taxon>
        <taxon>Viridiplantae</taxon>
        <taxon>Streptophyta</taxon>
        <taxon>Embryophyta</taxon>
        <taxon>Tracheophyta</taxon>
        <taxon>Spermatophyta</taxon>
        <taxon>Magnoliopsida</taxon>
        <taxon>Liliopsida</taxon>
        <taxon>Poales</taxon>
        <taxon>Poaceae</taxon>
        <taxon>BOP clade</taxon>
        <taxon>Oryzoideae</taxon>
        <taxon>Oryzeae</taxon>
        <taxon>Oryzinae</taxon>
        <taxon>Oryza</taxon>
    </lineage>
</organism>
<dbReference type="EnsemblPlants" id="ORUFI01G18030.1">
    <property type="protein sequence ID" value="ORUFI01G18030.1"/>
    <property type="gene ID" value="ORUFI01G18030"/>
</dbReference>
<feature type="region of interest" description="Disordered" evidence="1">
    <location>
        <begin position="1"/>
        <end position="80"/>
    </location>
</feature>
<evidence type="ECO:0000256" key="1">
    <source>
        <dbReference type="SAM" id="MobiDB-lite"/>
    </source>
</evidence>
<feature type="compositionally biased region" description="Basic residues" evidence="1">
    <location>
        <begin position="41"/>
        <end position="58"/>
    </location>
</feature>
<accession>A0A0E0MWL0</accession>
<evidence type="ECO:0000313" key="3">
    <source>
        <dbReference type="Proteomes" id="UP000008022"/>
    </source>
</evidence>
<evidence type="ECO:0000313" key="2">
    <source>
        <dbReference type="EnsemblPlants" id="ORUFI01G18030.1"/>
    </source>
</evidence>